<keyword evidence="6" id="KW-1185">Reference proteome</keyword>
<dbReference type="RefSeq" id="WP_035129452.1">
    <property type="nucleotide sequence ID" value="NZ_JPMD01000001.1"/>
</dbReference>
<evidence type="ECO:0000313" key="5">
    <source>
        <dbReference type="EMBL" id="KEZ88940.1"/>
    </source>
</evidence>
<dbReference type="Gene3D" id="3.20.80.10">
    <property type="entry name" value="Regulatory factor, effector binding domain"/>
    <property type="match status" value="1"/>
</dbReference>
<evidence type="ECO:0000256" key="1">
    <source>
        <dbReference type="ARBA" id="ARBA00023015"/>
    </source>
</evidence>
<dbReference type="InterPro" id="IPR018060">
    <property type="entry name" value="HTH_AraC"/>
</dbReference>
<dbReference type="SMART" id="SM00342">
    <property type="entry name" value="HTH_ARAC"/>
    <property type="match status" value="1"/>
</dbReference>
<dbReference type="InterPro" id="IPR011256">
    <property type="entry name" value="Reg_factor_effector_dom_sf"/>
</dbReference>
<evidence type="ECO:0000256" key="3">
    <source>
        <dbReference type="ARBA" id="ARBA00023163"/>
    </source>
</evidence>
<dbReference type="InterPro" id="IPR010499">
    <property type="entry name" value="AraC_E-bd"/>
</dbReference>
<dbReference type="eggNOG" id="COG3708">
    <property type="taxonomic scope" value="Bacteria"/>
</dbReference>
<dbReference type="SUPFAM" id="SSF46689">
    <property type="entry name" value="Homeodomain-like"/>
    <property type="match status" value="2"/>
</dbReference>
<dbReference type="SUPFAM" id="SSF55136">
    <property type="entry name" value="Probable bacterial effector-binding domain"/>
    <property type="match status" value="1"/>
</dbReference>
<keyword evidence="1" id="KW-0805">Transcription regulation</keyword>
<dbReference type="PRINTS" id="PR00032">
    <property type="entry name" value="HTHARAC"/>
</dbReference>
<protein>
    <submittedName>
        <fullName evidence="5">AraC family transcriptional regulator</fullName>
    </submittedName>
</protein>
<dbReference type="AlphaFoldDB" id="A0A084JJ06"/>
<reference evidence="5 6" key="1">
    <citation type="submission" date="2014-07" db="EMBL/GenBank/DDBJ databases">
        <title>Draft genome of Clostridium sulfidigenes 113A isolated from sediments associated with methane hydrate from Krishna Godavari basin.</title>
        <authorList>
            <person name="Honkalas V.S."/>
            <person name="Dabir A.P."/>
            <person name="Arora P."/>
            <person name="Dhakephalkar P.K."/>
        </authorList>
    </citation>
    <scope>NUCLEOTIDE SEQUENCE [LARGE SCALE GENOMIC DNA]</scope>
    <source>
        <strain evidence="5 6">113A</strain>
    </source>
</reference>
<accession>A0A084JJ06</accession>
<dbReference type="PROSITE" id="PS00041">
    <property type="entry name" value="HTH_ARAC_FAMILY_1"/>
    <property type="match status" value="1"/>
</dbReference>
<keyword evidence="3" id="KW-0804">Transcription</keyword>
<evidence type="ECO:0000256" key="2">
    <source>
        <dbReference type="ARBA" id="ARBA00023125"/>
    </source>
</evidence>
<dbReference type="EMBL" id="JPMD01000001">
    <property type="protein sequence ID" value="KEZ88940.1"/>
    <property type="molecule type" value="Genomic_DNA"/>
</dbReference>
<name>A0A084JJ06_9CLOT</name>
<dbReference type="STRING" id="318464.IO99_01970"/>
<dbReference type="Pfam" id="PF14526">
    <property type="entry name" value="Cass2"/>
    <property type="match status" value="1"/>
</dbReference>
<dbReference type="SMART" id="SM00871">
    <property type="entry name" value="AraC_E_bind"/>
    <property type="match status" value="1"/>
</dbReference>
<comment type="caution">
    <text evidence="5">The sequence shown here is derived from an EMBL/GenBank/DDBJ whole genome shotgun (WGS) entry which is preliminary data.</text>
</comment>
<organism evidence="5 6">
    <name type="scientific">Clostridium sulfidigenes</name>
    <dbReference type="NCBI Taxonomy" id="318464"/>
    <lineage>
        <taxon>Bacteria</taxon>
        <taxon>Bacillati</taxon>
        <taxon>Bacillota</taxon>
        <taxon>Clostridia</taxon>
        <taxon>Eubacteriales</taxon>
        <taxon>Clostridiaceae</taxon>
        <taxon>Clostridium</taxon>
    </lineage>
</organism>
<dbReference type="Gene3D" id="1.10.10.60">
    <property type="entry name" value="Homeodomain-like"/>
    <property type="match status" value="2"/>
</dbReference>
<dbReference type="PROSITE" id="PS01124">
    <property type="entry name" value="HTH_ARAC_FAMILY_2"/>
    <property type="match status" value="1"/>
</dbReference>
<dbReference type="Proteomes" id="UP000028542">
    <property type="component" value="Unassembled WGS sequence"/>
</dbReference>
<evidence type="ECO:0000313" key="6">
    <source>
        <dbReference type="Proteomes" id="UP000028542"/>
    </source>
</evidence>
<gene>
    <name evidence="5" type="ORF">IO99_01970</name>
</gene>
<dbReference type="Pfam" id="PF12833">
    <property type="entry name" value="HTH_18"/>
    <property type="match status" value="1"/>
</dbReference>
<dbReference type="InterPro" id="IPR050959">
    <property type="entry name" value="MarA-like"/>
</dbReference>
<dbReference type="eggNOG" id="COG2207">
    <property type="taxonomic scope" value="Bacteria"/>
</dbReference>
<dbReference type="InterPro" id="IPR018062">
    <property type="entry name" value="HTH_AraC-typ_CS"/>
</dbReference>
<evidence type="ECO:0000259" key="4">
    <source>
        <dbReference type="PROSITE" id="PS01124"/>
    </source>
</evidence>
<sequence>MELLDKMNRAIEYMESNITNRIDYEKVANEIGYSVHHFQRMFSFITDISMVEYVRRRRMTMAAFELQNSSMKVIDIALKYGYESPEAFTRAFQNLHGITPTTARNKGISLKAYPRISFQISIKGVSEMKYRIETREAFQVYGIERIFDTNYDENLREIPNFWDEVLSNGECDKLAESTGNLNNQGELCPVNAICEYRKTGGTTFPYMICALKSDKSDTTGYKIVEIPSATWAIFTSEEYDIDDVSTAFQDLNKRAHTEWLPTSTYNKLEGYDLEMYYEKESGKGYCESWIRVESKTE</sequence>
<proteinExistence type="predicted"/>
<dbReference type="InterPro" id="IPR020449">
    <property type="entry name" value="Tscrpt_reg_AraC-type_HTH"/>
</dbReference>
<dbReference type="GO" id="GO:0043565">
    <property type="term" value="F:sequence-specific DNA binding"/>
    <property type="evidence" value="ECO:0007669"/>
    <property type="project" value="InterPro"/>
</dbReference>
<dbReference type="GO" id="GO:0003700">
    <property type="term" value="F:DNA-binding transcription factor activity"/>
    <property type="evidence" value="ECO:0007669"/>
    <property type="project" value="InterPro"/>
</dbReference>
<dbReference type="PANTHER" id="PTHR47504:SF5">
    <property type="entry name" value="RIGHT ORIGIN-BINDING PROTEIN"/>
    <property type="match status" value="1"/>
</dbReference>
<keyword evidence="2" id="KW-0238">DNA-binding</keyword>
<feature type="domain" description="HTH araC/xylS-type" evidence="4">
    <location>
        <begin position="8"/>
        <end position="106"/>
    </location>
</feature>
<dbReference type="PANTHER" id="PTHR47504">
    <property type="entry name" value="RIGHT ORIGIN-BINDING PROTEIN"/>
    <property type="match status" value="1"/>
</dbReference>
<dbReference type="InterPro" id="IPR009057">
    <property type="entry name" value="Homeodomain-like_sf"/>
</dbReference>
<dbReference type="InterPro" id="IPR029441">
    <property type="entry name" value="Cass2"/>
</dbReference>